<dbReference type="PANTHER" id="PTHR47965:SF6">
    <property type="entry name" value="ASPARTIC PROTEINASE GIP1-RELATED"/>
    <property type="match status" value="1"/>
</dbReference>
<dbReference type="GO" id="GO:0006508">
    <property type="term" value="P:proteolysis"/>
    <property type="evidence" value="ECO:0007669"/>
    <property type="project" value="InterPro"/>
</dbReference>
<comment type="similarity">
    <text evidence="2">Belongs to the peptidase A1 family.</text>
</comment>
<dbReference type="FunFam" id="2.40.70.10:FF:000041">
    <property type="entry name" value="Basic 7S globulin"/>
    <property type="match status" value="1"/>
</dbReference>
<evidence type="ECO:0000313" key="6">
    <source>
        <dbReference type="RefSeq" id="XP_018847417.2"/>
    </source>
</evidence>
<evidence type="ECO:0000256" key="3">
    <source>
        <dbReference type="ARBA" id="ARBA00022525"/>
    </source>
</evidence>
<keyword evidence="5" id="KW-1185">Reference proteome</keyword>
<evidence type="ECO:0000256" key="1">
    <source>
        <dbReference type="ARBA" id="ARBA00004239"/>
    </source>
</evidence>
<sequence>MFLPFLVFFLWFVSSLPLSLQSETALLAPIFKDLSTRQYTVQIYLKNPLQPTKLLLDLGASFSWLDCYQNYSSTAYHHIPCNASLCASLSSLACSNCYDSPGPACGNDTCALFPENPITRKATIANAIVDTLALPTTDGSTQGPLGLIPEYIFSCSTTFLLQGLANGVTGLAALGGSDYSLPVQVSSAFSSPRYFALCLSGSSSDPGVVFLGTSGPYYLNSTTDLSKSLIYTPLILNPIGSTVITYDHKPSDEYFVGLTAIKVNGKPVQLNASLLTVDENGTGGTKISTVHPYTLLETSIYKAFTALFVSEASALNLTAVTSGVKPFDVCYTVNDVISTRVGPGVPTVDMVMQNDDVFWRVFGSNSMVRMGGEEGEVWCLGFVDGGANARTSIVIGGHQMEDNLLQFDLQSKRLGFSSSILVQGTSCANFNFTSNKILE</sequence>
<dbReference type="InterPro" id="IPR032861">
    <property type="entry name" value="TAXi_N"/>
</dbReference>
<dbReference type="InterPro" id="IPR032799">
    <property type="entry name" value="TAXi_C"/>
</dbReference>
<keyword evidence="4" id="KW-0732">Signal</keyword>
<dbReference type="GO" id="GO:0005576">
    <property type="term" value="C:extracellular region"/>
    <property type="evidence" value="ECO:0007669"/>
    <property type="project" value="UniProtKB-SubCell"/>
</dbReference>
<organism evidence="5 6">
    <name type="scientific">Juglans regia</name>
    <name type="common">English walnut</name>
    <dbReference type="NCBI Taxonomy" id="51240"/>
    <lineage>
        <taxon>Eukaryota</taxon>
        <taxon>Viridiplantae</taxon>
        <taxon>Streptophyta</taxon>
        <taxon>Embryophyta</taxon>
        <taxon>Tracheophyta</taxon>
        <taxon>Spermatophyta</taxon>
        <taxon>Magnoliopsida</taxon>
        <taxon>eudicotyledons</taxon>
        <taxon>Gunneridae</taxon>
        <taxon>Pentapetalae</taxon>
        <taxon>rosids</taxon>
        <taxon>fabids</taxon>
        <taxon>Fagales</taxon>
        <taxon>Juglandaceae</taxon>
        <taxon>Juglans</taxon>
    </lineage>
</organism>
<dbReference type="InterPro" id="IPR033121">
    <property type="entry name" value="PEPTIDASE_A1"/>
</dbReference>
<dbReference type="RefSeq" id="XP_018847417.2">
    <property type="nucleotide sequence ID" value="XM_018991872.2"/>
</dbReference>
<dbReference type="InterPro" id="IPR033868">
    <property type="entry name" value="Xylanase_inhibitor_I-like"/>
</dbReference>
<dbReference type="GO" id="GO:0004190">
    <property type="term" value="F:aspartic-type endopeptidase activity"/>
    <property type="evidence" value="ECO:0007669"/>
    <property type="project" value="InterPro"/>
</dbReference>
<accession>A0A2I4GU48</accession>
<reference evidence="6" key="1">
    <citation type="submission" date="2025-08" db="UniProtKB">
        <authorList>
            <consortium name="RefSeq"/>
        </authorList>
    </citation>
    <scope>IDENTIFICATION</scope>
    <source>
        <tissue evidence="6">Leaves</tissue>
    </source>
</reference>
<dbReference type="Gene3D" id="2.40.70.10">
    <property type="entry name" value="Acid Proteases"/>
    <property type="match status" value="2"/>
</dbReference>
<dbReference type="PANTHER" id="PTHR47965">
    <property type="entry name" value="ASPARTYL PROTEASE-RELATED"/>
    <property type="match status" value="1"/>
</dbReference>
<protein>
    <submittedName>
        <fullName evidence="6">Probable aspartic proteinase GIP1</fullName>
    </submittedName>
</protein>
<dbReference type="SUPFAM" id="SSF50630">
    <property type="entry name" value="Acid proteases"/>
    <property type="match status" value="1"/>
</dbReference>
<dbReference type="Pfam" id="PF14541">
    <property type="entry name" value="TAXi_C"/>
    <property type="match status" value="1"/>
</dbReference>
<dbReference type="Gramene" id="Jr11_12920_p1">
    <property type="protein sequence ID" value="cds.Jr11_12920_p1"/>
    <property type="gene ID" value="Jr11_12920"/>
</dbReference>
<comment type="subcellular location">
    <subcellularLocation>
        <location evidence="1">Secreted</location>
        <location evidence="1">Extracellular space</location>
    </subcellularLocation>
</comment>
<dbReference type="InterPro" id="IPR001461">
    <property type="entry name" value="Aspartic_peptidase_A1"/>
</dbReference>
<evidence type="ECO:0000256" key="2">
    <source>
        <dbReference type="ARBA" id="ARBA00007447"/>
    </source>
</evidence>
<dbReference type="FunFam" id="2.40.70.10:FF:000096">
    <property type="entry name" value="Basic 7S globulin"/>
    <property type="match status" value="1"/>
</dbReference>
<dbReference type="GeneID" id="109010911"/>
<dbReference type="CDD" id="cd05489">
    <property type="entry name" value="xylanase_inhibitor_I_like"/>
    <property type="match status" value="1"/>
</dbReference>
<dbReference type="OrthoDB" id="1904546at2759"/>
<dbReference type="STRING" id="51240.A0A2I4GU48"/>
<name>A0A2I4GU48_JUGRE</name>
<dbReference type="AlphaFoldDB" id="A0A2I4GU48"/>
<evidence type="ECO:0000256" key="4">
    <source>
        <dbReference type="ARBA" id="ARBA00022729"/>
    </source>
</evidence>
<dbReference type="Pfam" id="PF14543">
    <property type="entry name" value="TAXi_N"/>
    <property type="match status" value="1"/>
</dbReference>
<dbReference type="PROSITE" id="PS51767">
    <property type="entry name" value="PEPTIDASE_A1"/>
    <property type="match status" value="1"/>
</dbReference>
<dbReference type="InterPro" id="IPR021109">
    <property type="entry name" value="Peptidase_aspartic_dom_sf"/>
</dbReference>
<dbReference type="KEGG" id="jre:109010911"/>
<dbReference type="Proteomes" id="UP000235220">
    <property type="component" value="Chromosome 11"/>
</dbReference>
<gene>
    <name evidence="6" type="primary">LOC109010911</name>
</gene>
<proteinExistence type="inferred from homology"/>
<evidence type="ECO:0000313" key="5">
    <source>
        <dbReference type="Proteomes" id="UP000235220"/>
    </source>
</evidence>
<keyword evidence="3" id="KW-0964">Secreted</keyword>